<reference evidence="9" key="1">
    <citation type="journal article" date="2024" name="IScience">
        <title>Strigolactones Initiate the Formation of Haustorium-like Structures in Castilleja.</title>
        <authorList>
            <person name="Buerger M."/>
            <person name="Peterson D."/>
            <person name="Chory J."/>
        </authorList>
    </citation>
    <scope>NUCLEOTIDE SEQUENCE [LARGE SCALE GENOMIC DNA]</scope>
</reference>
<dbReference type="Gene3D" id="3.40.1810.10">
    <property type="entry name" value="Transcription factor, MADS-box"/>
    <property type="match status" value="1"/>
</dbReference>
<dbReference type="SUPFAM" id="SSF55455">
    <property type="entry name" value="SRF-like"/>
    <property type="match status" value="1"/>
</dbReference>
<comment type="subcellular location">
    <subcellularLocation>
        <location evidence="1">Nucleus</location>
    </subcellularLocation>
</comment>
<evidence type="ECO:0000256" key="6">
    <source>
        <dbReference type="SAM" id="Coils"/>
    </source>
</evidence>
<keyword evidence="5" id="KW-0539">Nucleus</keyword>
<keyword evidence="2" id="KW-0805">Transcription regulation</keyword>
<dbReference type="PROSITE" id="PS50066">
    <property type="entry name" value="MADS_BOX_2"/>
    <property type="match status" value="1"/>
</dbReference>
<dbReference type="GO" id="GO:0003677">
    <property type="term" value="F:DNA binding"/>
    <property type="evidence" value="ECO:0007669"/>
    <property type="project" value="UniProtKB-KW"/>
</dbReference>
<evidence type="ECO:0000313" key="8">
    <source>
        <dbReference type="EMBL" id="KAL3618368.1"/>
    </source>
</evidence>
<keyword evidence="3" id="KW-0238">DNA-binding</keyword>
<dbReference type="InterPro" id="IPR002100">
    <property type="entry name" value="TF_MADSbox"/>
</dbReference>
<organism evidence="8 9">
    <name type="scientific">Castilleja foliolosa</name>
    <dbReference type="NCBI Taxonomy" id="1961234"/>
    <lineage>
        <taxon>Eukaryota</taxon>
        <taxon>Viridiplantae</taxon>
        <taxon>Streptophyta</taxon>
        <taxon>Embryophyta</taxon>
        <taxon>Tracheophyta</taxon>
        <taxon>Spermatophyta</taxon>
        <taxon>Magnoliopsida</taxon>
        <taxon>eudicotyledons</taxon>
        <taxon>Gunneridae</taxon>
        <taxon>Pentapetalae</taxon>
        <taxon>asterids</taxon>
        <taxon>lamiids</taxon>
        <taxon>Lamiales</taxon>
        <taxon>Orobanchaceae</taxon>
        <taxon>Pedicularideae</taxon>
        <taxon>Castillejinae</taxon>
        <taxon>Castilleja</taxon>
    </lineage>
</organism>
<keyword evidence="6" id="KW-0175">Coiled coil</keyword>
<sequence length="275" mass="30741">MARTKKLGMQLIQDKKSRRKQLEKRKKTLEKSAMDLSTLCGVDVGMIVYGPDDVQPILIGPPGKEQVLAGLIDSYKATPSCNKVYNLSDFFKEKTEDFEGEIKKLISDGGVMAKIDAVKRKINLAKGSISNFKEFEDLDQEVNGVNFGPSMWGYNELVAEPYSVVPMPEINEQMRFDMGCLSGSYSVVPMPEINEQIRFDMGCLPMPVINEQMALDMECLSGSYGVVPMPEINDQRRFDLGWFSSNIDAEKLSSAKEWFLNQETLFGGFGDVAVV</sequence>
<feature type="coiled-coil region" evidence="6">
    <location>
        <begin position="12"/>
        <end position="39"/>
    </location>
</feature>
<evidence type="ECO:0000313" key="9">
    <source>
        <dbReference type="Proteomes" id="UP001632038"/>
    </source>
</evidence>
<dbReference type="AlphaFoldDB" id="A0ABD3BLP0"/>
<evidence type="ECO:0000256" key="1">
    <source>
        <dbReference type="ARBA" id="ARBA00004123"/>
    </source>
</evidence>
<accession>A0ABD3BLP0</accession>
<keyword evidence="4" id="KW-0804">Transcription</keyword>
<protein>
    <recommendedName>
        <fullName evidence="7">MADS-box domain-containing protein</fullName>
    </recommendedName>
</protein>
<gene>
    <name evidence="8" type="ORF">CASFOL_038689</name>
</gene>
<name>A0ABD3BLP0_9LAMI</name>
<feature type="domain" description="MADS-box" evidence="7">
    <location>
        <begin position="2"/>
        <end position="50"/>
    </location>
</feature>
<evidence type="ECO:0000256" key="3">
    <source>
        <dbReference type="ARBA" id="ARBA00023125"/>
    </source>
</evidence>
<evidence type="ECO:0000256" key="2">
    <source>
        <dbReference type="ARBA" id="ARBA00023015"/>
    </source>
</evidence>
<dbReference type="InterPro" id="IPR036879">
    <property type="entry name" value="TF_MADSbox_sf"/>
</dbReference>
<dbReference type="EMBL" id="JAVIJP010000081">
    <property type="protein sequence ID" value="KAL3618368.1"/>
    <property type="molecule type" value="Genomic_DNA"/>
</dbReference>
<evidence type="ECO:0000256" key="4">
    <source>
        <dbReference type="ARBA" id="ARBA00023163"/>
    </source>
</evidence>
<keyword evidence="9" id="KW-1185">Reference proteome</keyword>
<comment type="caution">
    <text evidence="8">The sequence shown here is derived from an EMBL/GenBank/DDBJ whole genome shotgun (WGS) entry which is preliminary data.</text>
</comment>
<dbReference type="SMART" id="SM00432">
    <property type="entry name" value="MADS"/>
    <property type="match status" value="1"/>
</dbReference>
<proteinExistence type="predicted"/>
<dbReference type="Pfam" id="PF00319">
    <property type="entry name" value="SRF-TF"/>
    <property type="match status" value="1"/>
</dbReference>
<evidence type="ECO:0000256" key="5">
    <source>
        <dbReference type="ARBA" id="ARBA00023242"/>
    </source>
</evidence>
<dbReference type="GO" id="GO:0005634">
    <property type="term" value="C:nucleus"/>
    <property type="evidence" value="ECO:0007669"/>
    <property type="project" value="UniProtKB-SubCell"/>
</dbReference>
<dbReference type="Proteomes" id="UP001632038">
    <property type="component" value="Unassembled WGS sequence"/>
</dbReference>
<evidence type="ECO:0000259" key="7">
    <source>
        <dbReference type="PROSITE" id="PS50066"/>
    </source>
</evidence>